<dbReference type="Proteomes" id="UP001207742">
    <property type="component" value="Unassembled WGS sequence"/>
</dbReference>
<protein>
    <submittedName>
        <fullName evidence="4">Methyltransferase domain-containing protein</fullName>
    </submittedName>
</protein>
<proteinExistence type="predicted"/>
<evidence type="ECO:0000256" key="1">
    <source>
        <dbReference type="ARBA" id="ARBA00022603"/>
    </source>
</evidence>
<organism evidence="4 5">
    <name type="scientific">Chitinophaga nivalis</name>
    <dbReference type="NCBI Taxonomy" id="2991709"/>
    <lineage>
        <taxon>Bacteria</taxon>
        <taxon>Pseudomonadati</taxon>
        <taxon>Bacteroidota</taxon>
        <taxon>Chitinophagia</taxon>
        <taxon>Chitinophagales</taxon>
        <taxon>Chitinophagaceae</taxon>
        <taxon>Chitinophaga</taxon>
    </lineage>
</organism>
<dbReference type="PANTHER" id="PTHR43861:SF1">
    <property type="entry name" value="TRANS-ACONITATE 2-METHYLTRANSFERASE"/>
    <property type="match status" value="1"/>
</dbReference>
<dbReference type="GO" id="GO:0032259">
    <property type="term" value="P:methylation"/>
    <property type="evidence" value="ECO:0007669"/>
    <property type="project" value="UniProtKB-KW"/>
</dbReference>
<dbReference type="CDD" id="cd02440">
    <property type="entry name" value="AdoMet_MTases"/>
    <property type="match status" value="1"/>
</dbReference>
<sequence>MHWNADLYKEQHAFVFEYGNSLIDWLQPKAGEKILDLGCGTGELTAQLAAAGATVTGIDASEEMITSARSHYPELTFQVADATDFSLPVQFDAVFSNATLHWINEKEKVIRCMYDHLKQGGRLALEFGGKGNVASIVDTLARVMEQRGYTYQPIWYFPSPAAYATLLENAGFRVDRVHFFERPTRLADKAEGISTWLNMFGSRFFEAVPPADKADILRQVQQELAPQITRDGELYADYVRLRIAATKI</sequence>
<dbReference type="Pfam" id="PF13649">
    <property type="entry name" value="Methyltransf_25"/>
    <property type="match status" value="1"/>
</dbReference>
<comment type="caution">
    <text evidence="4">The sequence shown here is derived from an EMBL/GenBank/DDBJ whole genome shotgun (WGS) entry which is preliminary data.</text>
</comment>
<evidence type="ECO:0000313" key="4">
    <source>
        <dbReference type="EMBL" id="MCW3486607.1"/>
    </source>
</evidence>
<dbReference type="Gene3D" id="3.40.50.150">
    <property type="entry name" value="Vaccinia Virus protein VP39"/>
    <property type="match status" value="1"/>
</dbReference>
<keyword evidence="2" id="KW-0808">Transferase</keyword>
<keyword evidence="1 4" id="KW-0489">Methyltransferase</keyword>
<dbReference type="PANTHER" id="PTHR43861">
    <property type="entry name" value="TRANS-ACONITATE 2-METHYLTRANSFERASE-RELATED"/>
    <property type="match status" value="1"/>
</dbReference>
<accession>A0ABT3IRK4</accession>
<gene>
    <name evidence="4" type="ORF">OL497_22080</name>
</gene>
<evidence type="ECO:0000313" key="5">
    <source>
        <dbReference type="Proteomes" id="UP001207742"/>
    </source>
</evidence>
<feature type="domain" description="Methyltransferase" evidence="3">
    <location>
        <begin position="34"/>
        <end position="121"/>
    </location>
</feature>
<dbReference type="InterPro" id="IPR041698">
    <property type="entry name" value="Methyltransf_25"/>
</dbReference>
<reference evidence="4 5" key="1">
    <citation type="submission" date="2022-10" db="EMBL/GenBank/DDBJ databases">
        <title>Chitinophaga nivalis PC15 sp. nov., isolated from Pyeongchang county, South Korea.</title>
        <authorList>
            <person name="Trinh H.N."/>
        </authorList>
    </citation>
    <scope>NUCLEOTIDE SEQUENCE [LARGE SCALE GENOMIC DNA]</scope>
    <source>
        <strain evidence="4 5">PC14</strain>
    </source>
</reference>
<dbReference type="RefSeq" id="WP_264733422.1">
    <property type="nucleotide sequence ID" value="NZ_JAPDNR010000001.1"/>
</dbReference>
<evidence type="ECO:0000259" key="3">
    <source>
        <dbReference type="Pfam" id="PF13649"/>
    </source>
</evidence>
<dbReference type="InterPro" id="IPR029063">
    <property type="entry name" value="SAM-dependent_MTases_sf"/>
</dbReference>
<dbReference type="GO" id="GO:0008168">
    <property type="term" value="F:methyltransferase activity"/>
    <property type="evidence" value="ECO:0007669"/>
    <property type="project" value="UniProtKB-KW"/>
</dbReference>
<dbReference type="EMBL" id="JAPDNS010000002">
    <property type="protein sequence ID" value="MCW3486607.1"/>
    <property type="molecule type" value="Genomic_DNA"/>
</dbReference>
<name>A0ABT3IRK4_9BACT</name>
<keyword evidence="5" id="KW-1185">Reference proteome</keyword>
<evidence type="ECO:0000256" key="2">
    <source>
        <dbReference type="ARBA" id="ARBA00022679"/>
    </source>
</evidence>
<dbReference type="SUPFAM" id="SSF53335">
    <property type="entry name" value="S-adenosyl-L-methionine-dependent methyltransferases"/>
    <property type="match status" value="1"/>
</dbReference>